<reference evidence="2" key="1">
    <citation type="journal article" date="2019" name="Int. J. Syst. Evol. Microbiol.">
        <title>The Global Catalogue of Microorganisms (GCM) 10K type strain sequencing project: providing services to taxonomists for standard genome sequencing and annotation.</title>
        <authorList>
            <consortium name="The Broad Institute Genomics Platform"/>
            <consortium name="The Broad Institute Genome Sequencing Center for Infectious Disease"/>
            <person name="Wu L."/>
            <person name="Ma J."/>
        </authorList>
    </citation>
    <scope>NUCLEOTIDE SEQUENCE [LARGE SCALE GENOMIC DNA]</scope>
    <source>
        <strain evidence="2">VKM B-3159</strain>
    </source>
</reference>
<sequence length="84" mass="9738">MFKSTLFKVKQWLWTRWQSLLGTDRAYTRYLKHFEHYQTKVVDGALQQSLNIQPMSKEAFLSAWQKKPLTPKAKSCGCSSGGCH</sequence>
<comment type="caution">
    <text evidence="1">The sequence shown here is derived from an EMBL/GenBank/DDBJ whole genome shotgun (WGS) entry which is preliminary data.</text>
</comment>
<protein>
    <recommendedName>
        <fullName evidence="3">DUF466 domain-containing protein</fullName>
    </recommendedName>
</protein>
<name>A0ABT9JWL0_9PROT</name>
<accession>A0ABT9JWL0</accession>
<evidence type="ECO:0000313" key="1">
    <source>
        <dbReference type="EMBL" id="MDP8568889.1"/>
    </source>
</evidence>
<dbReference type="RefSeq" id="WP_306390673.1">
    <property type="nucleotide sequence ID" value="NZ_JAVCAP010000036.1"/>
</dbReference>
<evidence type="ECO:0008006" key="3">
    <source>
        <dbReference type="Google" id="ProtNLM"/>
    </source>
</evidence>
<keyword evidence="2" id="KW-1185">Reference proteome</keyword>
<evidence type="ECO:0000313" key="2">
    <source>
        <dbReference type="Proteomes" id="UP001225906"/>
    </source>
</evidence>
<organism evidence="1 2">
    <name type="scientific">Methylophilus aquaticus</name>
    <dbReference type="NCBI Taxonomy" id="1971610"/>
    <lineage>
        <taxon>Bacteria</taxon>
        <taxon>Pseudomonadati</taxon>
        <taxon>Pseudomonadota</taxon>
        <taxon>Betaproteobacteria</taxon>
        <taxon>Nitrosomonadales</taxon>
        <taxon>Methylophilaceae</taxon>
        <taxon>Methylophilus</taxon>
    </lineage>
</organism>
<dbReference type="Proteomes" id="UP001225906">
    <property type="component" value="Unassembled WGS sequence"/>
</dbReference>
<dbReference type="EMBL" id="JAVCAP010000036">
    <property type="protein sequence ID" value="MDP8568889.1"/>
    <property type="molecule type" value="Genomic_DNA"/>
</dbReference>
<gene>
    <name evidence="1" type="ORF">Q9291_13645</name>
</gene>
<proteinExistence type="predicted"/>